<sequence length="80" mass="8210">MIGVAAVLVGFHDLQPFLQVAGEAAAGRRVDARPGAFAEGDQGAARGAAPALLRGADQDVDVVRRNVHPDRAGGDAVEHE</sequence>
<dbReference type="EMBL" id="VSSQ01071458">
    <property type="protein sequence ID" value="MPN23061.1"/>
    <property type="molecule type" value="Genomic_DNA"/>
</dbReference>
<comment type="caution">
    <text evidence="1">The sequence shown here is derived from an EMBL/GenBank/DDBJ whole genome shotgun (WGS) entry which is preliminary data.</text>
</comment>
<dbReference type="AlphaFoldDB" id="A0A645G831"/>
<name>A0A645G831_9ZZZZ</name>
<proteinExistence type="predicted"/>
<organism evidence="1">
    <name type="scientific">bioreactor metagenome</name>
    <dbReference type="NCBI Taxonomy" id="1076179"/>
    <lineage>
        <taxon>unclassified sequences</taxon>
        <taxon>metagenomes</taxon>
        <taxon>ecological metagenomes</taxon>
    </lineage>
</organism>
<gene>
    <name evidence="1" type="ORF">SDC9_170446</name>
</gene>
<reference evidence="1" key="1">
    <citation type="submission" date="2019-08" db="EMBL/GenBank/DDBJ databases">
        <authorList>
            <person name="Kucharzyk K."/>
            <person name="Murdoch R.W."/>
            <person name="Higgins S."/>
            <person name="Loffler F."/>
        </authorList>
    </citation>
    <scope>NUCLEOTIDE SEQUENCE</scope>
</reference>
<evidence type="ECO:0000313" key="1">
    <source>
        <dbReference type="EMBL" id="MPN23061.1"/>
    </source>
</evidence>
<accession>A0A645G831</accession>
<protein>
    <submittedName>
        <fullName evidence="1">Uncharacterized protein</fullName>
    </submittedName>
</protein>